<dbReference type="EMBL" id="CP108021">
    <property type="protein sequence ID" value="WUM19222.1"/>
    <property type="molecule type" value="Genomic_DNA"/>
</dbReference>
<dbReference type="PROSITE" id="PS01039">
    <property type="entry name" value="SBP_BACTERIAL_3"/>
    <property type="match status" value="1"/>
</dbReference>
<keyword evidence="9" id="KW-1185">Reference proteome</keyword>
<dbReference type="Proteomes" id="UP001432128">
    <property type="component" value="Chromosome"/>
</dbReference>
<name>A0AAU4JZM5_9NOCA</name>
<dbReference type="InterPro" id="IPR051455">
    <property type="entry name" value="Bact_solute-bind_prot3"/>
</dbReference>
<dbReference type="GO" id="GO:0006865">
    <property type="term" value="P:amino acid transport"/>
    <property type="evidence" value="ECO:0007669"/>
    <property type="project" value="TreeGrafter"/>
</dbReference>
<evidence type="ECO:0000256" key="1">
    <source>
        <dbReference type="ARBA" id="ARBA00010333"/>
    </source>
</evidence>
<dbReference type="CDD" id="cd13690">
    <property type="entry name" value="PBP2_GluB"/>
    <property type="match status" value="1"/>
</dbReference>
<dbReference type="KEGG" id="whr:OG579_16095"/>
<evidence type="ECO:0000256" key="3">
    <source>
        <dbReference type="ARBA" id="ARBA00022729"/>
    </source>
</evidence>
<evidence type="ECO:0000259" key="7">
    <source>
        <dbReference type="SMART" id="SM00062"/>
    </source>
</evidence>
<dbReference type="PROSITE" id="PS51257">
    <property type="entry name" value="PROKAR_LIPOPROTEIN"/>
    <property type="match status" value="1"/>
</dbReference>
<evidence type="ECO:0000256" key="6">
    <source>
        <dbReference type="SAM" id="SignalP"/>
    </source>
</evidence>
<dbReference type="InterPro" id="IPR018313">
    <property type="entry name" value="SBP_3_CS"/>
</dbReference>
<feature type="signal peptide" evidence="6">
    <location>
        <begin position="1"/>
        <end position="22"/>
    </location>
</feature>
<dbReference type="SMART" id="SM00062">
    <property type="entry name" value="PBPb"/>
    <property type="match status" value="1"/>
</dbReference>
<dbReference type="GO" id="GO:0005576">
    <property type="term" value="C:extracellular region"/>
    <property type="evidence" value="ECO:0007669"/>
    <property type="project" value="TreeGrafter"/>
</dbReference>
<evidence type="ECO:0000256" key="4">
    <source>
        <dbReference type="RuleBase" id="RU003744"/>
    </source>
</evidence>
<dbReference type="RefSeq" id="WP_045821637.1">
    <property type="nucleotide sequence ID" value="NZ_CP108021.1"/>
</dbReference>
<comment type="similarity">
    <text evidence="1 4">Belongs to the bacterial solute-binding protein 3 family.</text>
</comment>
<evidence type="ECO:0000256" key="5">
    <source>
        <dbReference type="SAM" id="MobiDB-lite"/>
    </source>
</evidence>
<dbReference type="AlphaFoldDB" id="A0AAU4JZM5"/>
<evidence type="ECO:0000313" key="8">
    <source>
        <dbReference type="EMBL" id="WUM19222.1"/>
    </source>
</evidence>
<accession>A0AAU4JZM5</accession>
<dbReference type="SUPFAM" id="SSF53850">
    <property type="entry name" value="Periplasmic binding protein-like II"/>
    <property type="match status" value="1"/>
</dbReference>
<dbReference type="InterPro" id="IPR001638">
    <property type="entry name" value="Solute-binding_3/MltF_N"/>
</dbReference>
<reference evidence="8 9" key="1">
    <citation type="submission" date="2022-10" db="EMBL/GenBank/DDBJ databases">
        <title>The complete genomes of actinobacterial strains from the NBC collection.</title>
        <authorList>
            <person name="Joergensen T.S."/>
            <person name="Alvarez Arevalo M."/>
            <person name="Sterndorff E.B."/>
            <person name="Faurdal D."/>
            <person name="Vuksanovic O."/>
            <person name="Mourched A.-S."/>
            <person name="Charusanti P."/>
            <person name="Shaw S."/>
            <person name="Blin K."/>
            <person name="Weber T."/>
        </authorList>
    </citation>
    <scope>NUCLEOTIDE SEQUENCE [LARGE SCALE GENOMIC DNA]</scope>
    <source>
        <strain evidence="8 9">NBC_00319</strain>
    </source>
</reference>
<sequence>MTSRRRLLAVLLLAVVALTASACLRVPAPDDAPPSASGTIPTPPGLTTDAPREEVPDQASCETGSLRPGPMPPVGRMPTGSAMEGIFARGRLIVGLDVGSNLFSFRDPISGDIEGFDVDIAKQIALAIFGDPNRIEYRILNSNERISALQNREVDLVVKTLSITCDRLQDIAFSTVYYEASQRILALRGSSINGIDDLANKRVCAARGTTSIARLQQRVPSVRVASVSTWADCLVVLQQGGVDAVSTDDAILAGLAAQDPYVHVVGASLGEEPYGIGVNKDQPDLVRFVNGVLDQIRADGTWYEIYTRWLSILGPLYYPPQPLYRD</sequence>
<organism evidence="8 9">
    <name type="scientific">Williamsia herbipolensis</name>
    <dbReference type="NCBI Taxonomy" id="1603258"/>
    <lineage>
        <taxon>Bacteria</taxon>
        <taxon>Bacillati</taxon>
        <taxon>Actinomycetota</taxon>
        <taxon>Actinomycetes</taxon>
        <taxon>Mycobacteriales</taxon>
        <taxon>Nocardiaceae</taxon>
        <taxon>Williamsia</taxon>
    </lineage>
</organism>
<dbReference type="PROSITE" id="PS51318">
    <property type="entry name" value="TAT"/>
    <property type="match status" value="1"/>
</dbReference>
<feature type="domain" description="Solute-binding protein family 3/N-terminal" evidence="7">
    <location>
        <begin position="91"/>
        <end position="313"/>
    </location>
</feature>
<keyword evidence="3 6" id="KW-0732">Signal</keyword>
<evidence type="ECO:0000313" key="9">
    <source>
        <dbReference type="Proteomes" id="UP001432128"/>
    </source>
</evidence>
<feature type="chain" id="PRO_5043323738" evidence="6">
    <location>
        <begin position="23"/>
        <end position="326"/>
    </location>
</feature>
<feature type="region of interest" description="Disordered" evidence="5">
    <location>
        <begin position="27"/>
        <end position="73"/>
    </location>
</feature>
<dbReference type="PANTHER" id="PTHR30085:SF6">
    <property type="entry name" value="ABC TRANSPORTER GLUTAMINE-BINDING PROTEIN GLNH"/>
    <property type="match status" value="1"/>
</dbReference>
<protein>
    <submittedName>
        <fullName evidence="8">Glutamate ABC transporter substrate-binding protein</fullName>
    </submittedName>
</protein>
<gene>
    <name evidence="8" type="ORF">OG579_16095</name>
</gene>
<dbReference type="Gene3D" id="3.40.190.10">
    <property type="entry name" value="Periplasmic binding protein-like II"/>
    <property type="match status" value="2"/>
</dbReference>
<evidence type="ECO:0000256" key="2">
    <source>
        <dbReference type="ARBA" id="ARBA00022448"/>
    </source>
</evidence>
<keyword evidence="2" id="KW-0813">Transport</keyword>
<dbReference type="GO" id="GO:0030288">
    <property type="term" value="C:outer membrane-bounded periplasmic space"/>
    <property type="evidence" value="ECO:0007669"/>
    <property type="project" value="TreeGrafter"/>
</dbReference>
<feature type="compositionally biased region" description="Low complexity" evidence="5">
    <location>
        <begin position="27"/>
        <end position="37"/>
    </location>
</feature>
<dbReference type="Pfam" id="PF00497">
    <property type="entry name" value="SBP_bac_3"/>
    <property type="match status" value="1"/>
</dbReference>
<dbReference type="PANTHER" id="PTHR30085">
    <property type="entry name" value="AMINO ACID ABC TRANSPORTER PERMEASE"/>
    <property type="match status" value="1"/>
</dbReference>
<proteinExistence type="inferred from homology"/>
<dbReference type="InterPro" id="IPR006311">
    <property type="entry name" value="TAT_signal"/>
</dbReference>